<dbReference type="PANTHER" id="PTHR22770:SF13">
    <property type="entry name" value="RING-TYPE DOMAIN-CONTAINING PROTEIN"/>
    <property type="match status" value="1"/>
</dbReference>
<comment type="caution">
    <text evidence="11">The sequence shown here is derived from an EMBL/GenBank/DDBJ whole genome shotgun (WGS) entry which is preliminary data.</text>
</comment>
<dbReference type="CDD" id="cd22585">
    <property type="entry name" value="Rcat_RBR_DEAH12-like"/>
    <property type="match status" value="1"/>
</dbReference>
<evidence type="ECO:0000256" key="1">
    <source>
        <dbReference type="ARBA" id="ARBA00004906"/>
    </source>
</evidence>
<dbReference type="AlphaFoldDB" id="A0AA39ZDR8"/>
<evidence type="ECO:0000259" key="10">
    <source>
        <dbReference type="PROSITE" id="PS51873"/>
    </source>
</evidence>
<dbReference type="GO" id="GO:0043130">
    <property type="term" value="F:ubiquitin binding"/>
    <property type="evidence" value="ECO:0007669"/>
    <property type="project" value="TreeGrafter"/>
</dbReference>
<feature type="domain" description="C3H1-type" evidence="9">
    <location>
        <begin position="63"/>
        <end position="90"/>
    </location>
</feature>
<dbReference type="InterPro" id="IPR013087">
    <property type="entry name" value="Znf_C2H2_type"/>
</dbReference>
<keyword evidence="2" id="KW-0808">Transferase</keyword>
<dbReference type="CDD" id="cd16449">
    <property type="entry name" value="RING-HC"/>
    <property type="match status" value="1"/>
</dbReference>
<keyword evidence="3 8" id="KW-0479">Metal-binding</keyword>
<dbReference type="Pfam" id="PF01485">
    <property type="entry name" value="IBR"/>
    <property type="match status" value="1"/>
</dbReference>
<evidence type="ECO:0000259" key="9">
    <source>
        <dbReference type="PROSITE" id="PS50103"/>
    </source>
</evidence>
<dbReference type="SUPFAM" id="SSF90229">
    <property type="entry name" value="CCCH zinc finger"/>
    <property type="match status" value="2"/>
</dbReference>
<dbReference type="Gene3D" id="3.30.40.10">
    <property type="entry name" value="Zinc/RING finger domain, C3HC4 (zinc finger)"/>
    <property type="match status" value="1"/>
</dbReference>
<dbReference type="PANTHER" id="PTHR22770">
    <property type="entry name" value="UBIQUITIN CONJUGATING ENZYME 7 INTERACTING PROTEIN-RELATED"/>
    <property type="match status" value="1"/>
</dbReference>
<dbReference type="Gene3D" id="4.10.1000.10">
    <property type="entry name" value="Zinc finger, CCCH-type"/>
    <property type="match status" value="1"/>
</dbReference>
<dbReference type="Pfam" id="PF00097">
    <property type="entry name" value="zf-C3HC4"/>
    <property type="match status" value="1"/>
</dbReference>
<dbReference type="SMART" id="SM00647">
    <property type="entry name" value="IBR"/>
    <property type="match status" value="2"/>
</dbReference>
<dbReference type="InterPro" id="IPR041367">
    <property type="entry name" value="Znf-CCCH_4"/>
</dbReference>
<keyword evidence="4" id="KW-0677">Repeat</keyword>
<evidence type="ECO:0000256" key="5">
    <source>
        <dbReference type="ARBA" id="ARBA00022771"/>
    </source>
</evidence>
<evidence type="ECO:0000313" key="11">
    <source>
        <dbReference type="EMBL" id="KAK0669096.1"/>
    </source>
</evidence>
<keyword evidence="7 8" id="KW-0862">Zinc</keyword>
<dbReference type="InterPro" id="IPR013083">
    <property type="entry name" value="Znf_RING/FYVE/PHD"/>
</dbReference>
<evidence type="ECO:0000256" key="8">
    <source>
        <dbReference type="PROSITE-ProRule" id="PRU00723"/>
    </source>
</evidence>
<dbReference type="GO" id="GO:0008270">
    <property type="term" value="F:zinc ion binding"/>
    <property type="evidence" value="ECO:0007669"/>
    <property type="project" value="UniProtKB-KW"/>
</dbReference>
<dbReference type="Pfam" id="PF18044">
    <property type="entry name" value="zf-CCCH_4"/>
    <property type="match status" value="1"/>
</dbReference>
<feature type="domain" description="C3H1-type" evidence="9">
    <location>
        <begin position="16"/>
        <end position="43"/>
    </location>
</feature>
<protein>
    <submittedName>
        <fullName evidence="11">Uncharacterized protein</fullName>
    </submittedName>
</protein>
<gene>
    <name evidence="11" type="ORF">QBC41DRAFT_112607</name>
</gene>
<evidence type="ECO:0000256" key="7">
    <source>
        <dbReference type="ARBA" id="ARBA00022833"/>
    </source>
</evidence>
<dbReference type="Pfam" id="PF00642">
    <property type="entry name" value="zf-CCCH"/>
    <property type="match status" value="1"/>
</dbReference>
<comment type="pathway">
    <text evidence="1">Protein modification; protein ubiquitination.</text>
</comment>
<dbReference type="InterPro" id="IPR036855">
    <property type="entry name" value="Znf_CCCH_sf"/>
</dbReference>
<dbReference type="Gene3D" id="1.20.120.1750">
    <property type="match status" value="1"/>
</dbReference>
<evidence type="ECO:0000256" key="3">
    <source>
        <dbReference type="ARBA" id="ARBA00022723"/>
    </source>
</evidence>
<feature type="zinc finger region" description="C3H1-type" evidence="8">
    <location>
        <begin position="16"/>
        <end position="43"/>
    </location>
</feature>
<evidence type="ECO:0000313" key="12">
    <source>
        <dbReference type="Proteomes" id="UP001174997"/>
    </source>
</evidence>
<dbReference type="Proteomes" id="UP001174997">
    <property type="component" value="Unassembled WGS sequence"/>
</dbReference>
<dbReference type="InterPro" id="IPR044066">
    <property type="entry name" value="TRIAD_supradom"/>
</dbReference>
<proteinExistence type="predicted"/>
<dbReference type="GO" id="GO:0043161">
    <property type="term" value="P:proteasome-mediated ubiquitin-dependent protein catabolic process"/>
    <property type="evidence" value="ECO:0007669"/>
    <property type="project" value="TreeGrafter"/>
</dbReference>
<dbReference type="InterPro" id="IPR000571">
    <property type="entry name" value="Znf_CCCH"/>
</dbReference>
<dbReference type="InterPro" id="IPR002867">
    <property type="entry name" value="IBR_dom"/>
</dbReference>
<dbReference type="PROSITE" id="PS50103">
    <property type="entry name" value="ZF_C3H1"/>
    <property type="match status" value="2"/>
</dbReference>
<feature type="zinc finger region" description="C3H1-type" evidence="8">
    <location>
        <begin position="63"/>
        <end position="90"/>
    </location>
</feature>
<dbReference type="InterPro" id="IPR018957">
    <property type="entry name" value="Znf_C3HC4_RING-type"/>
</dbReference>
<evidence type="ECO:0000256" key="6">
    <source>
        <dbReference type="ARBA" id="ARBA00022786"/>
    </source>
</evidence>
<dbReference type="SUPFAM" id="SSF57850">
    <property type="entry name" value="RING/U-box"/>
    <property type="match status" value="2"/>
</dbReference>
<sequence length="830" mass="91595">MPRQTTQLPFRPARSQAAKKPCVFFSQGRCRNGESCLFSHDPTLVKPVWTGSASTGEQDAKTSTSKITCHFYLKGACLKGDSCSFAHPESAQPTSMVGDKVPSTHDIVGPEMDEPEDKPDDWMRQLGGAVVQFGHGAAVLKASLQSDFSAVRISQLPEDSTPGLLCQAVRQLGFTISTDEIRFAPSSDSTHRVADVRVEDPNFARGLMSVLDNFKRTFKDDIKVIQINAPMPGGSGMHRVECKKVLCSWYRPCKTVWLNFTSSGLAQIIHEKYTSGRYKVLNMTVTSHPPKKSKAWTTLMLTEVPAEATEDDVTESIPANMSPRNVETGTPSFRYDAEVANALVKSKLMEVGPLEWWEDAVFGGKRAKVKARFQNDGDAAKAASLLNGWVLPFNKKGKLTVQAIYSARFKVQERIYQAIKPIIKEKSTTWQAKKVYLAAYDPSQFSSCRVLKFEGDDNKAVAEAKRILEQILEGHLATDKGKPIWSPAFTVNGEVFCKIKELEQLLRVVIIRDKRLSRVYLFGSEAKCKEAETRLAEVAQEDASITNIIKLDATQFAWACRGGFKSITEMLGRKATFDVVSDPKQIVVTGSAEDIKLAMDMVKARTERSGATATKPSTAEDCSICWMEPENPIITSCNHTYCTDCFEQLCVSATSSGKADFILRCEGNSSKCQQAFSLHFLQERLSSQLFEDILKASFKSHVSHRPDALRYCPTPDCGQIYRAATGTFTCPHCLTPVCTTCFVSHQGMTCADHKFVSSGGDIALKQAKQRLGIKDCPKCKTAMEKTDGCDHMTCGGCGIHICWKCLKTFGTGKDCYAHMNQEHGGIGLGW</sequence>
<keyword evidence="5 8" id="KW-0863">Zinc-finger</keyword>
<dbReference type="GO" id="GO:0097039">
    <property type="term" value="P:protein linear polyubiquitination"/>
    <property type="evidence" value="ECO:0007669"/>
    <property type="project" value="TreeGrafter"/>
</dbReference>
<evidence type="ECO:0000256" key="2">
    <source>
        <dbReference type="ARBA" id="ARBA00022679"/>
    </source>
</evidence>
<dbReference type="CDD" id="cd20335">
    <property type="entry name" value="BRcat_RBR"/>
    <property type="match status" value="1"/>
</dbReference>
<name>A0AA39ZDR8_9PEZI</name>
<feature type="domain" description="RING-type" evidence="10">
    <location>
        <begin position="618"/>
        <end position="827"/>
    </location>
</feature>
<dbReference type="GO" id="GO:0000151">
    <property type="term" value="C:ubiquitin ligase complex"/>
    <property type="evidence" value="ECO:0007669"/>
    <property type="project" value="TreeGrafter"/>
</dbReference>
<dbReference type="PROSITE" id="PS51873">
    <property type="entry name" value="TRIAD"/>
    <property type="match status" value="1"/>
</dbReference>
<dbReference type="InterPro" id="IPR051628">
    <property type="entry name" value="LUBAC_E3_Ligases"/>
</dbReference>
<keyword evidence="6" id="KW-0833">Ubl conjugation pathway</keyword>
<dbReference type="EMBL" id="JAULSY010000047">
    <property type="protein sequence ID" value="KAK0669096.1"/>
    <property type="molecule type" value="Genomic_DNA"/>
</dbReference>
<evidence type="ECO:0000256" key="4">
    <source>
        <dbReference type="ARBA" id="ARBA00022737"/>
    </source>
</evidence>
<accession>A0AA39ZDR8</accession>
<dbReference type="PROSITE" id="PS00028">
    <property type="entry name" value="ZINC_FINGER_C2H2_1"/>
    <property type="match status" value="1"/>
</dbReference>
<organism evidence="11 12">
    <name type="scientific">Cercophora samala</name>
    <dbReference type="NCBI Taxonomy" id="330535"/>
    <lineage>
        <taxon>Eukaryota</taxon>
        <taxon>Fungi</taxon>
        <taxon>Dikarya</taxon>
        <taxon>Ascomycota</taxon>
        <taxon>Pezizomycotina</taxon>
        <taxon>Sordariomycetes</taxon>
        <taxon>Sordariomycetidae</taxon>
        <taxon>Sordariales</taxon>
        <taxon>Lasiosphaeriaceae</taxon>
        <taxon>Cercophora</taxon>
    </lineage>
</organism>
<dbReference type="Gene3D" id="1.20.120.1350">
    <property type="entry name" value="Pneumovirus matrix protein 2 (M2), zinc-binding domain"/>
    <property type="match status" value="1"/>
</dbReference>
<dbReference type="Pfam" id="PF22191">
    <property type="entry name" value="IBR_1"/>
    <property type="match status" value="1"/>
</dbReference>
<dbReference type="SMART" id="SM00356">
    <property type="entry name" value="ZnF_C3H1"/>
    <property type="match status" value="2"/>
</dbReference>
<reference evidence="11" key="1">
    <citation type="submission" date="2023-06" db="EMBL/GenBank/DDBJ databases">
        <title>Genome-scale phylogeny and comparative genomics of the fungal order Sordariales.</title>
        <authorList>
            <consortium name="Lawrence Berkeley National Laboratory"/>
            <person name="Hensen N."/>
            <person name="Bonometti L."/>
            <person name="Westerberg I."/>
            <person name="Brannstrom I.O."/>
            <person name="Guillou S."/>
            <person name="Cros-Aarteil S."/>
            <person name="Calhoun S."/>
            <person name="Haridas S."/>
            <person name="Kuo A."/>
            <person name="Mondo S."/>
            <person name="Pangilinan J."/>
            <person name="Riley R."/>
            <person name="Labutti K."/>
            <person name="Andreopoulos B."/>
            <person name="Lipzen A."/>
            <person name="Chen C."/>
            <person name="Yanf M."/>
            <person name="Daum C."/>
            <person name="Ng V."/>
            <person name="Clum A."/>
            <person name="Steindorff A."/>
            <person name="Ohm R."/>
            <person name="Martin F."/>
            <person name="Silar P."/>
            <person name="Natvig D."/>
            <person name="Lalanne C."/>
            <person name="Gautier V."/>
            <person name="Ament-Velasquez S.L."/>
            <person name="Kruys A."/>
            <person name="Hutchinson M.I."/>
            <person name="Powell A.J."/>
            <person name="Barry K."/>
            <person name="Miller A.N."/>
            <person name="Grigoriev I.V."/>
            <person name="Debuchy R."/>
            <person name="Gladieux P."/>
            <person name="Thoren M.H."/>
            <person name="Johannesson H."/>
        </authorList>
    </citation>
    <scope>NUCLEOTIDE SEQUENCE</scope>
    <source>
        <strain evidence="11">CBS 307.81</strain>
    </source>
</reference>
<dbReference type="GO" id="GO:0061630">
    <property type="term" value="F:ubiquitin protein ligase activity"/>
    <property type="evidence" value="ECO:0007669"/>
    <property type="project" value="UniProtKB-EC"/>
</dbReference>
<keyword evidence="12" id="KW-1185">Reference proteome</keyword>